<dbReference type="RefSeq" id="WP_244706070.1">
    <property type="nucleotide sequence ID" value="NZ_BAAADN010000049.1"/>
</dbReference>
<dbReference type="CDD" id="cd02440">
    <property type="entry name" value="AdoMet_MTases"/>
    <property type="match status" value="1"/>
</dbReference>
<dbReference type="Pfam" id="PF08241">
    <property type="entry name" value="Methyltransf_11"/>
    <property type="match status" value="1"/>
</dbReference>
<evidence type="ECO:0000313" key="2">
    <source>
        <dbReference type="EMBL" id="GAA0471134.1"/>
    </source>
</evidence>
<protein>
    <submittedName>
        <fullName evidence="3">Class I SAM-dependent methyltransferase</fullName>
    </submittedName>
</protein>
<dbReference type="InterPro" id="IPR029063">
    <property type="entry name" value="SAM-dependent_MTases_sf"/>
</dbReference>
<proteinExistence type="predicted"/>
<reference evidence="2" key="3">
    <citation type="submission" date="2023-12" db="EMBL/GenBank/DDBJ databases">
        <authorList>
            <person name="Sun Q."/>
            <person name="Inoue M."/>
        </authorList>
    </citation>
    <scope>NUCLEOTIDE SEQUENCE</scope>
    <source>
        <strain evidence="2">JCM 12289</strain>
    </source>
</reference>
<keyword evidence="3" id="KW-0808">Transferase</keyword>
<dbReference type="InterPro" id="IPR013216">
    <property type="entry name" value="Methyltransf_11"/>
</dbReference>
<dbReference type="AlphaFoldDB" id="A0AAV3SJ02"/>
<dbReference type="EMBL" id="CP095007">
    <property type="protein sequence ID" value="UOO96907.1"/>
    <property type="molecule type" value="Genomic_DNA"/>
</dbReference>
<keyword evidence="4" id="KW-1185">Reference proteome</keyword>
<dbReference type="EMBL" id="BAAADN010000049">
    <property type="protein sequence ID" value="GAA0471134.1"/>
    <property type="molecule type" value="Genomic_DNA"/>
</dbReference>
<dbReference type="PANTHER" id="PTHR43591:SF24">
    <property type="entry name" value="2-METHOXY-6-POLYPRENYL-1,4-BENZOQUINOL METHYLASE, MITOCHONDRIAL"/>
    <property type="match status" value="1"/>
</dbReference>
<evidence type="ECO:0000313" key="4">
    <source>
        <dbReference type="Proteomes" id="UP000830542"/>
    </source>
</evidence>
<feature type="domain" description="Methyltransferase type 11" evidence="1">
    <location>
        <begin position="89"/>
        <end position="193"/>
    </location>
</feature>
<gene>
    <name evidence="2" type="ORF">GCM10008985_30060</name>
    <name evidence="3" type="ORF">MUK72_16980</name>
</gene>
<reference evidence="2" key="1">
    <citation type="journal article" date="2014" name="Int. J. Syst. Evol. Microbiol.">
        <title>Complete genome sequence of Corynebacterium casei LMG S-19264T (=DSM 44701T), isolated from a smear-ripened cheese.</title>
        <authorList>
            <consortium name="US DOE Joint Genome Institute (JGI-PGF)"/>
            <person name="Walter F."/>
            <person name="Albersmeier A."/>
            <person name="Kalinowski J."/>
            <person name="Ruckert C."/>
        </authorList>
    </citation>
    <scope>NUCLEOTIDE SEQUENCE</scope>
    <source>
        <strain evidence="2">JCM 12289</strain>
    </source>
</reference>
<reference evidence="3" key="2">
    <citation type="submission" date="2022-04" db="EMBL/GenBank/DDBJ databases">
        <title>Sequencing and genomic assembly of Halococcus dombrowskii.</title>
        <authorList>
            <person name="Lim S.W."/>
            <person name="MacLea K.S."/>
        </authorList>
    </citation>
    <scope>NUCLEOTIDE SEQUENCE</scope>
    <source>
        <strain evidence="3">H4</strain>
        <plasmid evidence="3">unnamed2</plasmid>
    </source>
</reference>
<dbReference type="GO" id="GO:0032259">
    <property type="term" value="P:methylation"/>
    <property type="evidence" value="ECO:0007669"/>
    <property type="project" value="UniProtKB-KW"/>
</dbReference>
<dbReference type="KEGG" id="hdo:MUK72_16980"/>
<geneLocation type="plasmid" evidence="3 4">
    <name>unnamed2</name>
</geneLocation>
<organism evidence="2 5">
    <name type="scientific">Halococcus dombrowskii</name>
    <dbReference type="NCBI Taxonomy" id="179637"/>
    <lineage>
        <taxon>Archaea</taxon>
        <taxon>Methanobacteriati</taxon>
        <taxon>Methanobacteriota</taxon>
        <taxon>Stenosarchaea group</taxon>
        <taxon>Halobacteria</taxon>
        <taxon>Halobacteriales</taxon>
        <taxon>Halococcaceae</taxon>
        <taxon>Halococcus</taxon>
    </lineage>
</organism>
<dbReference type="SUPFAM" id="SSF53335">
    <property type="entry name" value="S-adenosyl-L-methionine-dependent methyltransferases"/>
    <property type="match status" value="1"/>
</dbReference>
<keyword evidence="3" id="KW-0614">Plasmid</keyword>
<evidence type="ECO:0000313" key="5">
    <source>
        <dbReference type="Proteomes" id="UP001500962"/>
    </source>
</evidence>
<evidence type="ECO:0000313" key="3">
    <source>
        <dbReference type="EMBL" id="UOO96907.1"/>
    </source>
</evidence>
<keyword evidence="3" id="KW-0489">Methyltransferase</keyword>
<accession>A0AAV3SJ02</accession>
<dbReference type="GO" id="GO:0008757">
    <property type="term" value="F:S-adenosylmethionine-dependent methyltransferase activity"/>
    <property type="evidence" value="ECO:0007669"/>
    <property type="project" value="InterPro"/>
</dbReference>
<dbReference type="PANTHER" id="PTHR43591">
    <property type="entry name" value="METHYLTRANSFERASE"/>
    <property type="match status" value="1"/>
</dbReference>
<sequence>MYNFGLYHWRRRLRTILRALAVIFSAEICRRTSESKWIRLVTTAAMIGGAVRGATAARRLLSPPPWTLNREPYAALASALPFAQADRALDIGCGTGRSLVGLAPSVPDSCTMLRLDVFDNRIILGNGPALARRNGRAADVDIAPIVGGASRLPVATDSQDVVTACRVLHDLPAAEVDPALREAHRVCAPQGTLGVLELPIVPEDTTATPEEYWPERISRAGFTVSTVERVARKGRAEPYVLVVAAPE</sequence>
<dbReference type="Proteomes" id="UP000830542">
    <property type="component" value="Plasmid unnamed2"/>
</dbReference>
<dbReference type="Gene3D" id="3.40.50.150">
    <property type="entry name" value="Vaccinia Virus protein VP39"/>
    <property type="match status" value="1"/>
</dbReference>
<name>A0AAV3SJ02_HALDO</name>
<dbReference type="GeneID" id="71763578"/>
<dbReference type="Proteomes" id="UP001500962">
    <property type="component" value="Unassembled WGS sequence"/>
</dbReference>
<evidence type="ECO:0000259" key="1">
    <source>
        <dbReference type="Pfam" id="PF08241"/>
    </source>
</evidence>